<accession>A0A6I6EZ63</accession>
<organism evidence="2 3">
    <name type="scientific">Clostridium bovifaecis</name>
    <dbReference type="NCBI Taxonomy" id="2184719"/>
    <lineage>
        <taxon>Bacteria</taxon>
        <taxon>Bacillati</taxon>
        <taxon>Bacillota</taxon>
        <taxon>Clostridia</taxon>
        <taxon>Eubacteriales</taxon>
        <taxon>Clostridiaceae</taxon>
        <taxon>Clostridium</taxon>
    </lineage>
</organism>
<evidence type="ECO:0000256" key="1">
    <source>
        <dbReference type="SAM" id="Phobius"/>
    </source>
</evidence>
<keyword evidence="3" id="KW-1185">Reference proteome</keyword>
<keyword evidence="1" id="KW-0812">Transmembrane</keyword>
<gene>
    <name evidence="2" type="ORF">GOM49_00855</name>
</gene>
<protein>
    <submittedName>
        <fullName evidence="2">DUF2809 domain-containing protein</fullName>
    </submittedName>
</protein>
<dbReference type="EMBL" id="CP046522">
    <property type="protein sequence ID" value="QGU93867.1"/>
    <property type="molecule type" value="Genomic_DNA"/>
</dbReference>
<keyword evidence="1" id="KW-1133">Transmembrane helix</keyword>
<feature type="transmembrane region" description="Helical" evidence="1">
    <location>
        <begin position="102"/>
        <end position="128"/>
    </location>
</feature>
<reference evidence="2 3" key="1">
    <citation type="submission" date="2019-12" db="EMBL/GenBank/DDBJ databases">
        <title>Genome sequenceing of Clostridium bovifaecis.</title>
        <authorList>
            <person name="Yao Y."/>
        </authorList>
    </citation>
    <scope>NUCLEOTIDE SEQUENCE [LARGE SCALE GENOMIC DNA]</scope>
    <source>
        <strain evidence="2 3">BXX</strain>
    </source>
</reference>
<sequence length="134" mass="15490">MNDERNRLLYGLLIIIVMLIGISTRKYPMLFPMWFAKYAGDTLWALMIFLCMGFVFNKWSIKKIVEAALAFSFLVEISQLYHKPWIDNVRLTRLGSLILGYGFLWSDLVCYIVGIIIGALLEIVLGMIRINLHV</sequence>
<keyword evidence="1" id="KW-0472">Membrane</keyword>
<dbReference type="AlphaFoldDB" id="A0A6I6EZ63"/>
<dbReference type="InterPro" id="IPR021257">
    <property type="entry name" value="DUF2809"/>
</dbReference>
<feature type="transmembrane region" description="Helical" evidence="1">
    <location>
        <begin position="7"/>
        <end position="23"/>
    </location>
</feature>
<evidence type="ECO:0000313" key="3">
    <source>
        <dbReference type="Proteomes" id="UP000422764"/>
    </source>
</evidence>
<dbReference type="Proteomes" id="UP000422764">
    <property type="component" value="Chromosome"/>
</dbReference>
<feature type="transmembrane region" description="Helical" evidence="1">
    <location>
        <begin position="35"/>
        <end position="57"/>
    </location>
</feature>
<name>A0A6I6EZ63_9CLOT</name>
<proteinExistence type="predicted"/>
<evidence type="ECO:0000313" key="2">
    <source>
        <dbReference type="EMBL" id="QGU93867.1"/>
    </source>
</evidence>
<dbReference type="Pfam" id="PF10990">
    <property type="entry name" value="DUF2809"/>
    <property type="match status" value="1"/>
</dbReference>